<keyword evidence="2" id="KW-1185">Reference proteome</keyword>
<evidence type="ECO:0000313" key="1">
    <source>
        <dbReference type="EMBL" id="KAK4749527.1"/>
    </source>
</evidence>
<name>A0AAN7JLQ9_9MYRT</name>
<dbReference type="AlphaFoldDB" id="A0AAN7JLQ9"/>
<dbReference type="EMBL" id="JAXIOK010000018">
    <property type="protein sequence ID" value="KAK4749527.1"/>
    <property type="molecule type" value="Genomic_DNA"/>
</dbReference>
<organism evidence="1 2">
    <name type="scientific">Trapa incisa</name>
    <dbReference type="NCBI Taxonomy" id="236973"/>
    <lineage>
        <taxon>Eukaryota</taxon>
        <taxon>Viridiplantae</taxon>
        <taxon>Streptophyta</taxon>
        <taxon>Embryophyta</taxon>
        <taxon>Tracheophyta</taxon>
        <taxon>Spermatophyta</taxon>
        <taxon>Magnoliopsida</taxon>
        <taxon>eudicotyledons</taxon>
        <taxon>Gunneridae</taxon>
        <taxon>Pentapetalae</taxon>
        <taxon>rosids</taxon>
        <taxon>malvids</taxon>
        <taxon>Myrtales</taxon>
        <taxon>Lythraceae</taxon>
        <taxon>Trapa</taxon>
    </lineage>
</organism>
<protein>
    <submittedName>
        <fullName evidence="1">Uncharacterized protein</fullName>
    </submittedName>
</protein>
<sequence>MGKSVYLEECKAAFNRLCTRIFPLVQPHQYFIKHSRSPCIFTNIIMISKERESTLPLDSSLLSIKLIGIFLFSGAASNSSSKSEKGSSSFRSTGSSEPVLIEFAERVAERDREQLNLWVRCSVTERAGASPRRHRFDPTPIPSNFSFITTLVSNLHLYDRSPETTVNSPFGPFHSAAPA</sequence>
<reference evidence="1 2" key="1">
    <citation type="journal article" date="2023" name="Hortic Res">
        <title>Pangenome of water caltrop reveals structural variations and asymmetric subgenome divergence after allopolyploidization.</title>
        <authorList>
            <person name="Zhang X."/>
            <person name="Chen Y."/>
            <person name="Wang L."/>
            <person name="Yuan Y."/>
            <person name="Fang M."/>
            <person name="Shi L."/>
            <person name="Lu R."/>
            <person name="Comes H.P."/>
            <person name="Ma Y."/>
            <person name="Chen Y."/>
            <person name="Huang G."/>
            <person name="Zhou Y."/>
            <person name="Zheng Z."/>
            <person name="Qiu Y."/>
        </authorList>
    </citation>
    <scope>NUCLEOTIDE SEQUENCE [LARGE SCALE GENOMIC DNA]</scope>
    <source>
        <tissue evidence="1">Roots</tissue>
    </source>
</reference>
<comment type="caution">
    <text evidence="1">The sequence shown here is derived from an EMBL/GenBank/DDBJ whole genome shotgun (WGS) entry which is preliminary data.</text>
</comment>
<accession>A0AAN7JLQ9</accession>
<gene>
    <name evidence="1" type="ORF">SAY87_026976</name>
</gene>
<dbReference type="Proteomes" id="UP001345219">
    <property type="component" value="Chromosome 21"/>
</dbReference>
<evidence type="ECO:0000313" key="2">
    <source>
        <dbReference type="Proteomes" id="UP001345219"/>
    </source>
</evidence>
<proteinExistence type="predicted"/>